<dbReference type="PANTHER" id="PTHR43404">
    <property type="entry name" value="LIPOPOLYSACCHARIDE CHOLINEPHOSPHOTRANSFERASE LICD"/>
    <property type="match status" value="1"/>
</dbReference>
<evidence type="ECO:0000313" key="2">
    <source>
        <dbReference type="EMBL" id="QOW37956.1"/>
    </source>
</evidence>
<evidence type="ECO:0000259" key="1">
    <source>
        <dbReference type="Pfam" id="PF04991"/>
    </source>
</evidence>
<dbReference type="AlphaFoldDB" id="A0A7S7A9V5"/>
<dbReference type="Pfam" id="PF04991">
    <property type="entry name" value="LicD"/>
    <property type="match status" value="1"/>
</dbReference>
<proteinExistence type="predicted"/>
<name>A0A7S7A9V5_LEUME</name>
<feature type="domain" description="LicD/FKTN/FKRP nucleotidyltransferase" evidence="1">
    <location>
        <begin position="25"/>
        <end position="253"/>
    </location>
</feature>
<dbReference type="RefSeq" id="WP_223346920.1">
    <property type="nucleotide sequence ID" value="NZ_JAFRDS010000019.1"/>
</dbReference>
<reference evidence="2" key="1">
    <citation type="journal article" date="2020" name="FEMS Microbiol. Lett.">
        <title>Screening for texturing Leuconostoc and genomics behind polysaccharide production.</title>
        <authorList>
            <person name="Poulsen V.K."/>
            <person name="Koza A."/>
            <person name="Al-Nakeeb K."/>
            <person name="Oeregaard G."/>
        </authorList>
    </citation>
    <scope>NUCLEOTIDE SEQUENCE</scope>
    <source>
        <strain evidence="2">Ln1</strain>
    </source>
</reference>
<organism evidence="2">
    <name type="scientific">Leuconostoc mesenteroides</name>
    <dbReference type="NCBI Taxonomy" id="1245"/>
    <lineage>
        <taxon>Bacteria</taxon>
        <taxon>Bacillati</taxon>
        <taxon>Bacillota</taxon>
        <taxon>Bacilli</taxon>
        <taxon>Lactobacillales</taxon>
        <taxon>Lactobacillaceae</taxon>
        <taxon>Leuconostoc</taxon>
    </lineage>
</organism>
<dbReference type="EMBL" id="MT799691">
    <property type="protein sequence ID" value="QOW37956.1"/>
    <property type="molecule type" value="Genomic_DNA"/>
</dbReference>
<dbReference type="InterPro" id="IPR052942">
    <property type="entry name" value="LPS_cholinephosphotransferase"/>
</dbReference>
<accession>A0A7S7A9V5</accession>
<protein>
    <submittedName>
        <fullName evidence="2">LicD family protein</fullName>
    </submittedName>
</protein>
<dbReference type="PANTHER" id="PTHR43404:SF2">
    <property type="entry name" value="LIPOPOLYSACCHARIDE CHOLINEPHOSPHOTRANSFERASE LICD"/>
    <property type="match status" value="1"/>
</dbReference>
<dbReference type="GO" id="GO:0009100">
    <property type="term" value="P:glycoprotein metabolic process"/>
    <property type="evidence" value="ECO:0007669"/>
    <property type="project" value="UniProtKB-ARBA"/>
</dbReference>
<sequence>MVPLSNEEVKGKVLDILKYIDEISRENNIKYSLGGGTLLGAIRHQGFIPWDNDADIMLLRRDYERLIILLKNKAEYKLIVNQFDGSTTNEFPMLFAKLVCKDIKTKSINADADINGGVGVDIFPIDKLPIAKEDIIEFKARSQSLMKKAYKSSIKFYWMSNSLKKKYVKMIIFFPVFLINRLSGSMSKKLAYVNDTFTSNNDNPDAKEVAWLGTFYDEQYNISLFSEYKYYQFENTQLMGIKKANNYLTNLYGDYMSLPPKEKQVAHNFVKFYKVLDKEK</sequence>
<dbReference type="InterPro" id="IPR007074">
    <property type="entry name" value="LicD/FKTN/FKRP_NTP_transf"/>
</dbReference>